<evidence type="ECO:0000256" key="2">
    <source>
        <dbReference type="ARBA" id="ARBA00022448"/>
    </source>
</evidence>
<dbReference type="InterPro" id="IPR000515">
    <property type="entry name" value="MetI-like"/>
</dbReference>
<keyword evidence="4 7" id="KW-0812">Transmembrane</keyword>
<accession>A0A3G3K0S1</accession>
<reference evidence="9 10" key="1">
    <citation type="submission" date="2018-10" db="EMBL/GenBank/DDBJ databases">
        <title>Genome Sequence of Cohnella sp.</title>
        <authorList>
            <person name="Srinivasan S."/>
            <person name="Kim M.K."/>
        </authorList>
    </citation>
    <scope>NUCLEOTIDE SEQUENCE [LARGE SCALE GENOMIC DNA]</scope>
    <source>
        <strain evidence="9 10">18JY8-7</strain>
    </source>
</reference>
<feature type="transmembrane region" description="Helical" evidence="7">
    <location>
        <begin position="20"/>
        <end position="41"/>
    </location>
</feature>
<keyword evidence="10" id="KW-1185">Reference proteome</keyword>
<dbReference type="Gene3D" id="1.10.3720.10">
    <property type="entry name" value="MetI-like"/>
    <property type="match status" value="1"/>
</dbReference>
<dbReference type="KEGG" id="coh:EAV92_14785"/>
<dbReference type="Proteomes" id="UP000269097">
    <property type="component" value="Chromosome"/>
</dbReference>
<evidence type="ECO:0000259" key="8">
    <source>
        <dbReference type="PROSITE" id="PS50928"/>
    </source>
</evidence>
<evidence type="ECO:0000256" key="6">
    <source>
        <dbReference type="ARBA" id="ARBA00023136"/>
    </source>
</evidence>
<feature type="transmembrane region" description="Helical" evidence="7">
    <location>
        <begin position="223"/>
        <end position="240"/>
    </location>
</feature>
<keyword evidence="2 7" id="KW-0813">Transport</keyword>
<evidence type="ECO:0000256" key="1">
    <source>
        <dbReference type="ARBA" id="ARBA00004651"/>
    </source>
</evidence>
<feature type="domain" description="ABC transmembrane type-1" evidence="8">
    <location>
        <begin position="81"/>
        <end position="305"/>
    </location>
</feature>
<proteinExistence type="inferred from homology"/>
<dbReference type="GO" id="GO:0055085">
    <property type="term" value="P:transmembrane transport"/>
    <property type="evidence" value="ECO:0007669"/>
    <property type="project" value="InterPro"/>
</dbReference>
<gene>
    <name evidence="9" type="ORF">EAV92_14785</name>
</gene>
<evidence type="ECO:0000256" key="5">
    <source>
        <dbReference type="ARBA" id="ARBA00022989"/>
    </source>
</evidence>
<feature type="transmembrane region" description="Helical" evidence="7">
    <location>
        <begin position="85"/>
        <end position="104"/>
    </location>
</feature>
<organism evidence="9 10">
    <name type="scientific">Cohnella candidum</name>
    <dbReference type="NCBI Taxonomy" id="2674991"/>
    <lineage>
        <taxon>Bacteria</taxon>
        <taxon>Bacillati</taxon>
        <taxon>Bacillota</taxon>
        <taxon>Bacilli</taxon>
        <taxon>Bacillales</taxon>
        <taxon>Paenibacillaceae</taxon>
        <taxon>Cohnella</taxon>
    </lineage>
</organism>
<dbReference type="GO" id="GO:0005886">
    <property type="term" value="C:plasma membrane"/>
    <property type="evidence" value="ECO:0007669"/>
    <property type="project" value="UniProtKB-SubCell"/>
</dbReference>
<comment type="subcellular location">
    <subcellularLocation>
        <location evidence="1 7">Cell membrane</location>
        <topology evidence="1 7">Multi-pass membrane protein</topology>
    </subcellularLocation>
</comment>
<comment type="similarity">
    <text evidence="7">Belongs to the binding-protein-dependent transport system permease family.</text>
</comment>
<protein>
    <submittedName>
        <fullName evidence="9">Carbohydrate ABC transporter permease</fullName>
    </submittedName>
</protein>
<keyword evidence="3" id="KW-1003">Cell membrane</keyword>
<dbReference type="Pfam" id="PF00528">
    <property type="entry name" value="BPD_transp_1"/>
    <property type="match status" value="1"/>
</dbReference>
<evidence type="ECO:0000313" key="10">
    <source>
        <dbReference type="Proteomes" id="UP000269097"/>
    </source>
</evidence>
<feature type="transmembrane region" description="Helical" evidence="7">
    <location>
        <begin position="171"/>
        <end position="190"/>
    </location>
</feature>
<evidence type="ECO:0000256" key="4">
    <source>
        <dbReference type="ARBA" id="ARBA00022692"/>
    </source>
</evidence>
<name>A0A3G3K0S1_9BACL</name>
<dbReference type="AlphaFoldDB" id="A0A3G3K0S1"/>
<evidence type="ECO:0000313" key="9">
    <source>
        <dbReference type="EMBL" id="AYQ73731.1"/>
    </source>
</evidence>
<dbReference type="PROSITE" id="PS50928">
    <property type="entry name" value="ABC_TM1"/>
    <property type="match status" value="1"/>
</dbReference>
<sequence length="319" mass="36150">MNARLQGIWNKRLRTPIVSAIRYAVLAVLAYQLLYPLLYMLSMALRRPEEVTDPSVIWIPKTFSLQNFTDTLRVMDFWDAFANSMYVGVGCGLLDVVSCAFVAYGFARFRFPFSNVLFALVILTLVVPVQTIILPLYADMKYFDAFGLMKLWSAVTGGPGSISLIGKYASFYLPSLFAMGLRSGLYIFIFRQFFAGMPKELEDAAYVDGYGPFKTFFRIMLPNAKNAVITVFLFSFVWHWNEYYLSNLWLGNLKKNFAIALSSLRVDLQSVVNVQTISDPLVVLTRIQAGALLSILPLLVLYLVTQRYFTDSVEHVGIK</sequence>
<dbReference type="InterPro" id="IPR035906">
    <property type="entry name" value="MetI-like_sf"/>
</dbReference>
<dbReference type="RefSeq" id="WP_123041815.1">
    <property type="nucleotide sequence ID" value="NZ_CP033433.1"/>
</dbReference>
<dbReference type="PANTHER" id="PTHR43744">
    <property type="entry name" value="ABC TRANSPORTER PERMEASE PROTEIN MG189-RELATED-RELATED"/>
    <property type="match status" value="1"/>
</dbReference>
<keyword evidence="6 7" id="KW-0472">Membrane</keyword>
<evidence type="ECO:0000256" key="3">
    <source>
        <dbReference type="ARBA" id="ARBA00022475"/>
    </source>
</evidence>
<dbReference type="SUPFAM" id="SSF161098">
    <property type="entry name" value="MetI-like"/>
    <property type="match status" value="1"/>
</dbReference>
<keyword evidence="5 7" id="KW-1133">Transmembrane helix</keyword>
<dbReference type="EMBL" id="CP033433">
    <property type="protein sequence ID" value="AYQ73731.1"/>
    <property type="molecule type" value="Genomic_DNA"/>
</dbReference>
<dbReference type="CDD" id="cd06261">
    <property type="entry name" value="TM_PBP2"/>
    <property type="match status" value="1"/>
</dbReference>
<feature type="transmembrane region" description="Helical" evidence="7">
    <location>
        <begin position="287"/>
        <end position="305"/>
    </location>
</feature>
<dbReference type="PANTHER" id="PTHR43744:SF8">
    <property type="entry name" value="SN-GLYCEROL-3-PHOSPHATE TRANSPORT SYSTEM PERMEASE PROTEIN UGPE"/>
    <property type="match status" value="1"/>
</dbReference>
<evidence type="ECO:0000256" key="7">
    <source>
        <dbReference type="RuleBase" id="RU363032"/>
    </source>
</evidence>
<feature type="transmembrane region" description="Helical" evidence="7">
    <location>
        <begin position="116"/>
        <end position="138"/>
    </location>
</feature>